<feature type="transmembrane region" description="Helical" evidence="1">
    <location>
        <begin position="34"/>
        <end position="54"/>
    </location>
</feature>
<gene>
    <name evidence="2" type="ORF">A2812_00280</name>
</gene>
<evidence type="ECO:0000313" key="3">
    <source>
        <dbReference type="Proteomes" id="UP000177190"/>
    </source>
</evidence>
<dbReference type="Proteomes" id="UP000177190">
    <property type="component" value="Unassembled WGS sequence"/>
</dbReference>
<keyword evidence="1" id="KW-0472">Membrane</keyword>
<dbReference type="AlphaFoldDB" id="A0A1G2HMQ2"/>
<feature type="transmembrane region" description="Helical" evidence="1">
    <location>
        <begin position="66"/>
        <end position="87"/>
    </location>
</feature>
<dbReference type="InterPro" id="IPR038377">
    <property type="entry name" value="Na/Glc_symporter_sf"/>
</dbReference>
<dbReference type="STRING" id="1802200.A2812_00280"/>
<dbReference type="EMBL" id="MHOM01000033">
    <property type="protein sequence ID" value="OGZ63511.1"/>
    <property type="molecule type" value="Genomic_DNA"/>
</dbReference>
<proteinExistence type="predicted"/>
<keyword evidence="1" id="KW-1133">Transmembrane helix</keyword>
<evidence type="ECO:0000313" key="2">
    <source>
        <dbReference type="EMBL" id="OGZ63511.1"/>
    </source>
</evidence>
<evidence type="ECO:0000256" key="1">
    <source>
        <dbReference type="SAM" id="Phobius"/>
    </source>
</evidence>
<name>A0A1G2HMQ2_9BACT</name>
<keyword evidence="1" id="KW-0812">Transmembrane</keyword>
<sequence>MNKNLVKNIIVIILILWCILDLYSVPQITDLFELVMGFFAITLIPLVVLFFVSFSFKKCNGWQKIISLTGISISIITLIANVSMFIFDFIRQGHG</sequence>
<dbReference type="Gene3D" id="1.20.1730.10">
    <property type="entry name" value="Sodium/glucose cotransporter"/>
    <property type="match status" value="1"/>
</dbReference>
<organism evidence="2 3">
    <name type="scientific">Candidatus Staskawiczbacteria bacterium RIFCSPHIGHO2_01_FULL_36_16</name>
    <dbReference type="NCBI Taxonomy" id="1802200"/>
    <lineage>
        <taxon>Bacteria</taxon>
        <taxon>Candidatus Staskawicziibacteriota</taxon>
    </lineage>
</organism>
<reference evidence="2 3" key="1">
    <citation type="journal article" date="2016" name="Nat. Commun.">
        <title>Thousands of microbial genomes shed light on interconnected biogeochemical processes in an aquifer system.</title>
        <authorList>
            <person name="Anantharaman K."/>
            <person name="Brown C.T."/>
            <person name="Hug L.A."/>
            <person name="Sharon I."/>
            <person name="Castelle C.J."/>
            <person name="Probst A.J."/>
            <person name="Thomas B.C."/>
            <person name="Singh A."/>
            <person name="Wilkins M.J."/>
            <person name="Karaoz U."/>
            <person name="Brodie E.L."/>
            <person name="Williams K.H."/>
            <person name="Hubbard S.S."/>
            <person name="Banfield J.F."/>
        </authorList>
    </citation>
    <scope>NUCLEOTIDE SEQUENCE [LARGE SCALE GENOMIC DNA]</scope>
</reference>
<accession>A0A1G2HMQ2</accession>
<comment type="caution">
    <text evidence="2">The sequence shown here is derived from an EMBL/GenBank/DDBJ whole genome shotgun (WGS) entry which is preliminary data.</text>
</comment>
<protein>
    <submittedName>
        <fullName evidence="2">Uncharacterized protein</fullName>
    </submittedName>
</protein>